<dbReference type="Proteomes" id="UP000461585">
    <property type="component" value="Unassembled WGS sequence"/>
</dbReference>
<feature type="domain" description="Cyclophilin TM1367-like" evidence="1">
    <location>
        <begin position="3"/>
        <end position="110"/>
    </location>
</feature>
<dbReference type="SUPFAM" id="SSF50891">
    <property type="entry name" value="Cyclophilin-like"/>
    <property type="match status" value="1"/>
</dbReference>
<dbReference type="AlphaFoldDB" id="A0A7X5KLY9"/>
<gene>
    <name evidence="2" type="ORF">GXN74_05725</name>
</gene>
<dbReference type="InterPro" id="IPR025658">
    <property type="entry name" value="Cyclophilin_TM1367"/>
</dbReference>
<organism evidence="2 3">
    <name type="scientific">Anaerotalea alkaliphila</name>
    <dbReference type="NCBI Taxonomy" id="2662126"/>
    <lineage>
        <taxon>Bacteria</taxon>
        <taxon>Bacillati</taxon>
        <taxon>Bacillota</taxon>
        <taxon>Clostridia</taxon>
        <taxon>Eubacteriales</taxon>
        <taxon>Anaerotalea</taxon>
    </lineage>
</organism>
<evidence type="ECO:0000313" key="2">
    <source>
        <dbReference type="EMBL" id="NDL67234.1"/>
    </source>
</evidence>
<evidence type="ECO:0000259" key="1">
    <source>
        <dbReference type="Pfam" id="PF04126"/>
    </source>
</evidence>
<evidence type="ECO:0000313" key="3">
    <source>
        <dbReference type="Proteomes" id="UP000461585"/>
    </source>
</evidence>
<dbReference type="RefSeq" id="WP_162369962.1">
    <property type="nucleotide sequence ID" value="NZ_JAAEEH010000012.1"/>
</dbReference>
<comment type="caution">
    <text evidence="2">The sequence shown here is derived from an EMBL/GenBank/DDBJ whole genome shotgun (WGS) entry which is preliminary data.</text>
</comment>
<dbReference type="InterPro" id="IPR029000">
    <property type="entry name" value="Cyclophilin-like_dom_sf"/>
</dbReference>
<proteinExistence type="predicted"/>
<sequence length="122" mass="13404">MKTITMTTGAQTFEIELYDNPSAKALRQALPMDLSMSRWGGEYYGSISRRIPVHSEMTSWFKEGEVALWPDGNAFCIFFGPTPVSTDSRPKMASPGVPLGRIVRGSLEDLDAMGGSIRLTLT</sequence>
<dbReference type="Gene3D" id="2.40.100.20">
    <property type="match status" value="1"/>
</dbReference>
<name>A0A7X5KLY9_9FIRM</name>
<dbReference type="Pfam" id="PF04126">
    <property type="entry name" value="Cyclophil_like"/>
    <property type="match status" value="1"/>
</dbReference>
<reference evidence="2 3" key="1">
    <citation type="submission" date="2020-01" db="EMBL/GenBank/DDBJ databases">
        <title>Anaeroalcalibacter tamaniensis gen. nov., sp. nov., moderately halophilic strictly anaerobic fermenter bacterium from mud volcano of Taman peninsula.</title>
        <authorList>
            <person name="Frolova A."/>
            <person name="Merkel A.Y."/>
            <person name="Slobodkin A.I."/>
        </authorList>
    </citation>
    <scope>NUCLEOTIDE SEQUENCE [LARGE SCALE GENOMIC DNA]</scope>
    <source>
        <strain evidence="2 3">F-3ap</strain>
    </source>
</reference>
<accession>A0A7X5KLY9</accession>
<dbReference type="EMBL" id="JAAEEH010000012">
    <property type="protein sequence ID" value="NDL67234.1"/>
    <property type="molecule type" value="Genomic_DNA"/>
</dbReference>
<keyword evidence="3" id="KW-1185">Reference proteome</keyword>
<protein>
    <recommendedName>
        <fullName evidence="1">Cyclophilin TM1367-like domain-containing protein</fullName>
    </recommendedName>
</protein>